<name>A0A9P3UX25_LYOSH</name>
<dbReference type="InterPro" id="IPR036525">
    <property type="entry name" value="Tubulin/FtsZ_GTPase_sf"/>
</dbReference>
<evidence type="ECO:0000313" key="9">
    <source>
        <dbReference type="Proteomes" id="UP001063166"/>
    </source>
</evidence>
<keyword evidence="9" id="KW-1185">Reference proteome</keyword>
<proteinExistence type="inferred from homology"/>
<evidence type="ECO:0000256" key="2">
    <source>
        <dbReference type="ARBA" id="ARBA00004173"/>
    </source>
</evidence>
<feature type="domain" description="DML1/Misato tubulin" evidence="7">
    <location>
        <begin position="134"/>
        <end position="320"/>
    </location>
</feature>
<evidence type="ECO:0000256" key="1">
    <source>
        <dbReference type="ARBA" id="ARBA00003757"/>
    </source>
</evidence>
<evidence type="ECO:0000313" key="8">
    <source>
        <dbReference type="EMBL" id="GLB45716.1"/>
    </source>
</evidence>
<evidence type="ECO:0000259" key="6">
    <source>
        <dbReference type="Pfam" id="PF10644"/>
    </source>
</evidence>
<comment type="similarity">
    <text evidence="3">Belongs to the misato family.</text>
</comment>
<dbReference type="InterPro" id="IPR049942">
    <property type="entry name" value="DML1/Misato"/>
</dbReference>
<dbReference type="InterPro" id="IPR029209">
    <property type="entry name" value="DML1/Misato_tubulin"/>
</dbReference>
<dbReference type="EMBL" id="BRPK01000026">
    <property type="protein sequence ID" value="GLB45716.1"/>
    <property type="molecule type" value="Genomic_DNA"/>
</dbReference>
<keyword evidence="4" id="KW-0496">Mitochondrion</keyword>
<dbReference type="Proteomes" id="UP001063166">
    <property type="component" value="Unassembled WGS sequence"/>
</dbReference>
<dbReference type="InterPro" id="IPR019605">
    <property type="entry name" value="Misato_II_tubulin-like"/>
</dbReference>
<dbReference type="GO" id="GO:0005739">
    <property type="term" value="C:mitochondrion"/>
    <property type="evidence" value="ECO:0007669"/>
    <property type="project" value="UniProtKB-SubCell"/>
</dbReference>
<dbReference type="SUPFAM" id="SSF52490">
    <property type="entry name" value="Tubulin nucleotide-binding domain-like"/>
    <property type="match status" value="1"/>
</dbReference>
<sequence length="521" mass="58493">MKEIIYIQAGNLSNYAGTHFWNTQETYLAEETADSPYDFDVSFREGLSPTGRPTICPRLLVFDTKANFGTLAKSNALLGTNEDELPSEDFPVIWNGGVTEYRQDPIPESAYHSSLEKAEEEEDDEKIDDTDGSREDVRYWSDFNRLYYIPRTVQPLPDPAEWENPEGDWNLGQSLFSRYDEDQGLMEGSVRLFLEECDSPQGIQVINDTPTFGGFINSFLTSFRDQYLKIPCLVFPLLSDAVSKRVVPSDDSTGTRKIINDALYLRSLDELASMSVPIQLPNAWPTEAWCPYLTAELNNTYHVSAILSAHVETSTLPLRLKGRYDDLGTVANRLNWRGTTRFSELSGIFPFNSAEDFERRLVNFSAGGVEHGAKHHQFTRLDVTRGFSPSGLSAYEQWSAGRSLQDAYISRIHAPPYPIPTSYPAFFKPADDGMPARKGIFAQPVQTSVFSSLSTSTQTAHLFSSYAAAIEAYLKRKPTDQALGFENDELRDLVNDLWTLHDNFNDGGEDGESSLLGEDEE</sequence>
<feature type="domain" description="Misato Segment II tubulin-like" evidence="6">
    <location>
        <begin position="2"/>
        <end position="117"/>
    </location>
</feature>
<dbReference type="Gene3D" id="3.40.50.1440">
    <property type="entry name" value="Tubulin/FtsZ, GTPase domain"/>
    <property type="match status" value="1"/>
</dbReference>
<organism evidence="8 9">
    <name type="scientific">Lyophyllum shimeji</name>
    <name type="common">Hon-shimeji</name>
    <name type="synonym">Tricholoma shimeji</name>
    <dbReference type="NCBI Taxonomy" id="47721"/>
    <lineage>
        <taxon>Eukaryota</taxon>
        <taxon>Fungi</taxon>
        <taxon>Dikarya</taxon>
        <taxon>Basidiomycota</taxon>
        <taxon>Agaricomycotina</taxon>
        <taxon>Agaricomycetes</taxon>
        <taxon>Agaricomycetidae</taxon>
        <taxon>Agaricales</taxon>
        <taxon>Tricholomatineae</taxon>
        <taxon>Lyophyllaceae</taxon>
        <taxon>Lyophyllum</taxon>
    </lineage>
</organism>
<evidence type="ECO:0000256" key="5">
    <source>
        <dbReference type="SAM" id="MobiDB-lite"/>
    </source>
</evidence>
<dbReference type="Pfam" id="PF14881">
    <property type="entry name" value="Tubulin_3"/>
    <property type="match status" value="1"/>
</dbReference>
<feature type="compositionally biased region" description="Acidic residues" evidence="5">
    <location>
        <begin position="118"/>
        <end position="128"/>
    </location>
</feature>
<protein>
    <submittedName>
        <fullName evidence="8">Tubulin domain containing protein</fullName>
    </submittedName>
</protein>
<dbReference type="OrthoDB" id="271881at2759"/>
<dbReference type="AlphaFoldDB" id="A0A9P3UX25"/>
<dbReference type="GO" id="GO:0007005">
    <property type="term" value="P:mitochondrion organization"/>
    <property type="evidence" value="ECO:0007669"/>
    <property type="project" value="InterPro"/>
</dbReference>
<reference evidence="8" key="1">
    <citation type="submission" date="2022-07" db="EMBL/GenBank/DDBJ databases">
        <title>The genome of Lyophyllum shimeji provides insight into the initial evolution of ectomycorrhizal fungal genome.</title>
        <authorList>
            <person name="Kobayashi Y."/>
            <person name="Shibata T."/>
            <person name="Hirakawa H."/>
            <person name="Shigenobu S."/>
            <person name="Nishiyama T."/>
            <person name="Yamada A."/>
            <person name="Hasebe M."/>
            <person name="Kawaguchi M."/>
        </authorList>
    </citation>
    <scope>NUCLEOTIDE SEQUENCE</scope>
    <source>
        <strain evidence="8">AT787</strain>
    </source>
</reference>
<comment type="subcellular location">
    <subcellularLocation>
        <location evidence="2">Mitochondrion</location>
    </subcellularLocation>
</comment>
<feature type="region of interest" description="Disordered" evidence="5">
    <location>
        <begin position="112"/>
        <end position="133"/>
    </location>
</feature>
<dbReference type="PANTHER" id="PTHR13391:SF0">
    <property type="entry name" value="PROTEIN MISATO HOMOLOG 1"/>
    <property type="match status" value="1"/>
</dbReference>
<evidence type="ECO:0000256" key="4">
    <source>
        <dbReference type="ARBA" id="ARBA00023128"/>
    </source>
</evidence>
<accession>A0A9P3UX25</accession>
<dbReference type="PANTHER" id="PTHR13391">
    <property type="entry name" value="MITOCHONDRIAL DISTRIBUTION REGULATOR MISATO"/>
    <property type="match status" value="1"/>
</dbReference>
<evidence type="ECO:0000256" key="3">
    <source>
        <dbReference type="ARBA" id="ARBA00008507"/>
    </source>
</evidence>
<comment type="function">
    <text evidence="1">Involved in the partitioning of the mitochondrial organelle and mitochondrial DNA (mtDNA) inheritance.</text>
</comment>
<comment type="caution">
    <text evidence="8">The sequence shown here is derived from an EMBL/GenBank/DDBJ whole genome shotgun (WGS) entry which is preliminary data.</text>
</comment>
<evidence type="ECO:0000259" key="7">
    <source>
        <dbReference type="Pfam" id="PF14881"/>
    </source>
</evidence>
<dbReference type="Pfam" id="PF10644">
    <property type="entry name" value="Misat_Tub_SegII"/>
    <property type="match status" value="1"/>
</dbReference>
<gene>
    <name evidence="8" type="primary">DML1</name>
    <name evidence="8" type="ORF">LshimejAT787_2600490</name>
</gene>